<dbReference type="AlphaFoldDB" id="A0A9X2D200"/>
<evidence type="ECO:0000256" key="3">
    <source>
        <dbReference type="ARBA" id="ARBA00022603"/>
    </source>
</evidence>
<dbReference type="PRINTS" id="PR00506">
    <property type="entry name" value="D21N6MTFRASE"/>
</dbReference>
<keyword evidence="5" id="KW-0949">S-adenosyl-L-methionine</keyword>
<evidence type="ECO:0000259" key="7">
    <source>
        <dbReference type="Pfam" id="PF01555"/>
    </source>
</evidence>
<dbReference type="InterPro" id="IPR002295">
    <property type="entry name" value="N4/N6-MTase_EcoPI_Mod-like"/>
</dbReference>
<evidence type="ECO:0000313" key="8">
    <source>
        <dbReference type="EMBL" id="MCL9684812.1"/>
    </source>
</evidence>
<dbReference type="Gene3D" id="3.40.50.150">
    <property type="entry name" value="Vaccinia Virus protein VP39"/>
    <property type="match status" value="2"/>
</dbReference>
<proteinExistence type="inferred from homology"/>
<sequence length="685" mass="79056">MQKLKMQTLDITDDNIEKIAAIFPNCITETKKNGGVVRAIDFDQLKQELSKSPIVDGIQERYQLNWPGKHEALILANIPTSKTLRPCREESVDFDNTKNLFIEGDNLDALKLLQASYISKIKMIYIDPPYNTGKDFVYVDNFSLKEKEYCLNSGQVNEIGSRMILNTETNGRFHSDWLSMMYPRLKLARNLLRDDGVIFISIDDNEVNNLKSLCDEIFGNENFINQISVKSKPTAGASGGGEDIRLKKNIEYLLCYCKSKLQFEKFNDVFEKKNLFSYIKEYQEEEKSWKYTRILLSLGEKEFFSEIYDGAGKPIKIYKHDDVQIATISDLSKKEGLPEEDIYIKYFDKIFRDTNAQSSIRERVINATDRNNTFYSIEYIPISGKNKNIKTTLYYRGKNKDLIAWLHDVAEKENGTIVKKNKIGTLWDDFNWNNVSKEGDIQFPNGKKPIAFIQRMLTLCTNPDEEEIILDFFAGSSSTAHAVMQLNMEDGGNRKFIMVQLPERCNEKSDLFKLGYTNIAEISRQRIRSAGKIIQSEYIDKKKGRLIDLGFRSLKINDSNLKEVYHQPMKLTQSELSDQINNIKINRTPEDLLFQVLVDWGIDLTLPIMQKVIYNKEVFFIETGNTNTLIVCVETCISEELVKSLAAYKPEKIVFRDGGFRTDSFKINVEQIFKHLSPETEIRIL</sequence>
<evidence type="ECO:0000256" key="4">
    <source>
        <dbReference type="ARBA" id="ARBA00022679"/>
    </source>
</evidence>
<dbReference type="PROSITE" id="PS00092">
    <property type="entry name" value="N6_MTASE"/>
    <property type="match status" value="1"/>
</dbReference>
<evidence type="ECO:0000256" key="1">
    <source>
        <dbReference type="ARBA" id="ARBA00006594"/>
    </source>
</evidence>
<dbReference type="Proteomes" id="UP001139721">
    <property type="component" value="Unassembled WGS sequence"/>
</dbReference>
<evidence type="ECO:0000313" key="9">
    <source>
        <dbReference type="Proteomes" id="UP001139721"/>
    </source>
</evidence>
<evidence type="ECO:0000256" key="5">
    <source>
        <dbReference type="ARBA" id="ARBA00022691"/>
    </source>
</evidence>
<comment type="similarity">
    <text evidence="1">Belongs to the N(4)/N(6)-methyltransferase family.</text>
</comment>
<dbReference type="GO" id="GO:0032259">
    <property type="term" value="P:methylation"/>
    <property type="evidence" value="ECO:0007669"/>
    <property type="project" value="UniProtKB-KW"/>
</dbReference>
<accession>A0A9X2D200</accession>
<comment type="catalytic activity">
    <reaction evidence="6">
        <text>a 2'-deoxyadenosine in DNA + S-adenosyl-L-methionine = an N(6)-methyl-2'-deoxyadenosine in DNA + S-adenosyl-L-homocysteine + H(+)</text>
        <dbReference type="Rhea" id="RHEA:15197"/>
        <dbReference type="Rhea" id="RHEA-COMP:12418"/>
        <dbReference type="Rhea" id="RHEA-COMP:12419"/>
        <dbReference type="ChEBI" id="CHEBI:15378"/>
        <dbReference type="ChEBI" id="CHEBI:57856"/>
        <dbReference type="ChEBI" id="CHEBI:59789"/>
        <dbReference type="ChEBI" id="CHEBI:90615"/>
        <dbReference type="ChEBI" id="CHEBI:90616"/>
        <dbReference type="EC" id="2.1.1.72"/>
    </reaction>
</comment>
<dbReference type="RefSeq" id="WP_250421986.1">
    <property type="nucleotide sequence ID" value="NZ_JAJKBJ010000014.1"/>
</dbReference>
<dbReference type="GO" id="GO:0009007">
    <property type="term" value="F:site-specific DNA-methyltransferase (adenine-specific) activity"/>
    <property type="evidence" value="ECO:0007669"/>
    <property type="project" value="UniProtKB-EC"/>
</dbReference>
<name>A0A9X2D200_9GAMM</name>
<dbReference type="InterPro" id="IPR029063">
    <property type="entry name" value="SAM-dependent_MTases_sf"/>
</dbReference>
<reference evidence="8" key="1">
    <citation type="submission" date="2021-11" db="EMBL/GenBank/DDBJ databases">
        <title>Legionella maioricencis sp. nov., a new species isolated from hot water samples in Mallorca.</title>
        <authorList>
            <person name="Crespi S."/>
            <person name="Drasar V."/>
            <person name="Salva-Serra F."/>
            <person name="Jaen-Luchoro D."/>
            <person name="Pineiro-Iglesias B."/>
            <person name="Aliaga F."/>
            <person name="Fernandez-Juarez V."/>
            <person name="Coll G."/>
            <person name="Moore E.R.B."/>
            <person name="Bennasar-Figueras A."/>
        </authorList>
    </citation>
    <scope>NUCLEOTIDE SEQUENCE</scope>
    <source>
        <strain evidence="8">HCPI-6</strain>
    </source>
</reference>
<dbReference type="EMBL" id="JAJKBJ010000014">
    <property type="protein sequence ID" value="MCL9684812.1"/>
    <property type="molecule type" value="Genomic_DNA"/>
</dbReference>
<gene>
    <name evidence="8" type="ORF">LOX96_11970</name>
</gene>
<dbReference type="PIRSF" id="PIRSF015855">
    <property type="entry name" value="TypeIII_Mtase_mKpnI"/>
    <property type="match status" value="1"/>
</dbReference>
<dbReference type="Pfam" id="PF01555">
    <property type="entry name" value="N6_N4_Mtase"/>
    <property type="match status" value="1"/>
</dbReference>
<organism evidence="8 9">
    <name type="scientific">Legionella maioricensis</name>
    <dbReference type="NCBI Taxonomy" id="2896528"/>
    <lineage>
        <taxon>Bacteria</taxon>
        <taxon>Pseudomonadati</taxon>
        <taxon>Pseudomonadota</taxon>
        <taxon>Gammaproteobacteria</taxon>
        <taxon>Legionellales</taxon>
        <taxon>Legionellaceae</taxon>
        <taxon>Legionella</taxon>
    </lineage>
</organism>
<comment type="caution">
    <text evidence="8">The sequence shown here is derived from an EMBL/GenBank/DDBJ whole genome shotgun (WGS) entry which is preliminary data.</text>
</comment>
<keyword evidence="3" id="KW-0489">Methyltransferase</keyword>
<dbReference type="InterPro" id="IPR002941">
    <property type="entry name" value="DNA_methylase_N4/N6"/>
</dbReference>
<protein>
    <recommendedName>
        <fullName evidence="2">site-specific DNA-methyltransferase (adenine-specific)</fullName>
        <ecNumber evidence="2">2.1.1.72</ecNumber>
    </recommendedName>
</protein>
<keyword evidence="4" id="KW-0808">Transferase</keyword>
<evidence type="ECO:0000256" key="6">
    <source>
        <dbReference type="ARBA" id="ARBA00047942"/>
    </source>
</evidence>
<keyword evidence="9" id="KW-1185">Reference proteome</keyword>
<dbReference type="GO" id="GO:0003677">
    <property type="term" value="F:DNA binding"/>
    <property type="evidence" value="ECO:0007669"/>
    <property type="project" value="InterPro"/>
</dbReference>
<dbReference type="EC" id="2.1.1.72" evidence="2"/>
<dbReference type="GO" id="GO:0008170">
    <property type="term" value="F:N-methyltransferase activity"/>
    <property type="evidence" value="ECO:0007669"/>
    <property type="project" value="InterPro"/>
</dbReference>
<dbReference type="SUPFAM" id="SSF53335">
    <property type="entry name" value="S-adenosyl-L-methionine-dependent methyltransferases"/>
    <property type="match status" value="1"/>
</dbReference>
<feature type="domain" description="DNA methylase N-4/N-6" evidence="7">
    <location>
        <begin position="121"/>
        <end position="489"/>
    </location>
</feature>
<evidence type="ECO:0000256" key="2">
    <source>
        <dbReference type="ARBA" id="ARBA00011900"/>
    </source>
</evidence>
<dbReference type="InterPro" id="IPR002052">
    <property type="entry name" value="DNA_methylase_N6_adenine_CS"/>
</dbReference>